<dbReference type="InterPro" id="IPR045213">
    <property type="entry name" value="Malic_NAD-bd_bact_type"/>
</dbReference>
<dbReference type="Gene3D" id="3.40.50.10750">
    <property type="entry name" value="Isocitrate/Isopropylmalate dehydrogenase-like"/>
    <property type="match status" value="1"/>
</dbReference>
<dbReference type="InterPro" id="IPR046346">
    <property type="entry name" value="Aminoacid_DH-like_N_sf"/>
</dbReference>
<keyword evidence="4" id="KW-0511">Multifunctional enzyme</keyword>
<dbReference type="InterPro" id="IPR037062">
    <property type="entry name" value="Malic_N_dom_sf"/>
</dbReference>
<evidence type="ECO:0000256" key="4">
    <source>
        <dbReference type="ARBA" id="ARBA00023268"/>
    </source>
</evidence>
<keyword evidence="9" id="KW-1185">Reference proteome</keyword>
<keyword evidence="3 8" id="KW-0560">Oxidoreductase</keyword>
<dbReference type="EC" id="1.1.1.40" evidence="8"/>
<gene>
    <name evidence="8" type="ORF">ACFOW1_02125</name>
</gene>
<dbReference type="PANTHER" id="PTHR43237:SF4">
    <property type="entry name" value="NADP-DEPENDENT MALIC ENZYME"/>
    <property type="match status" value="1"/>
</dbReference>
<keyword evidence="5" id="KW-0812">Transmembrane</keyword>
<dbReference type="PANTHER" id="PTHR43237">
    <property type="entry name" value="NADP-DEPENDENT MALIC ENZYME"/>
    <property type="match status" value="1"/>
</dbReference>
<evidence type="ECO:0000313" key="8">
    <source>
        <dbReference type="EMBL" id="MFC4230669.1"/>
    </source>
</evidence>
<dbReference type="SUPFAM" id="SSF53659">
    <property type="entry name" value="Isocitrate/Isopropylmalate dehydrogenase-like"/>
    <property type="match status" value="1"/>
</dbReference>
<protein>
    <submittedName>
        <fullName evidence="8">NADP-dependent malic enzyme</fullName>
        <ecNumber evidence="8">1.1.1.40</ecNumber>
    </submittedName>
</protein>
<evidence type="ECO:0000313" key="9">
    <source>
        <dbReference type="Proteomes" id="UP001595906"/>
    </source>
</evidence>
<dbReference type="InterPro" id="IPR042113">
    <property type="entry name" value="P_AcTrfase_dom1"/>
</dbReference>
<dbReference type="InterPro" id="IPR012301">
    <property type="entry name" value="Malic_N_dom"/>
</dbReference>
<evidence type="ECO:0000259" key="7">
    <source>
        <dbReference type="SMART" id="SM01274"/>
    </source>
</evidence>
<organism evidence="8 9">
    <name type="scientific">Parasediminibacterium paludis</name>
    <dbReference type="NCBI Taxonomy" id="908966"/>
    <lineage>
        <taxon>Bacteria</taxon>
        <taxon>Pseudomonadati</taxon>
        <taxon>Bacteroidota</taxon>
        <taxon>Chitinophagia</taxon>
        <taxon>Chitinophagales</taxon>
        <taxon>Chitinophagaceae</taxon>
        <taxon>Parasediminibacterium</taxon>
    </lineage>
</organism>
<evidence type="ECO:0000256" key="5">
    <source>
        <dbReference type="SAM" id="Phobius"/>
    </source>
</evidence>
<dbReference type="SMART" id="SM01274">
    <property type="entry name" value="malic"/>
    <property type="match status" value="1"/>
</dbReference>
<feature type="transmembrane region" description="Helical" evidence="5">
    <location>
        <begin position="193"/>
        <end position="212"/>
    </location>
</feature>
<dbReference type="SMART" id="SM00919">
    <property type="entry name" value="Malic_M"/>
    <property type="match status" value="1"/>
</dbReference>
<dbReference type="GO" id="GO:0004473">
    <property type="term" value="F:malate dehydrogenase (decarboxylating) (NADP+) activity"/>
    <property type="evidence" value="ECO:0007669"/>
    <property type="project" value="UniProtKB-EC"/>
</dbReference>
<dbReference type="InterPro" id="IPR012302">
    <property type="entry name" value="Malic_NAD-bd"/>
</dbReference>
<comment type="similarity">
    <text evidence="1">In the N-terminal section; belongs to the malic enzymes family.</text>
</comment>
<dbReference type="EMBL" id="JBHSDC010000002">
    <property type="protein sequence ID" value="MFC4230669.1"/>
    <property type="molecule type" value="Genomic_DNA"/>
</dbReference>
<dbReference type="Pfam" id="PF01515">
    <property type="entry name" value="PTA_PTB"/>
    <property type="match status" value="1"/>
</dbReference>
<evidence type="ECO:0000256" key="1">
    <source>
        <dbReference type="ARBA" id="ARBA00007686"/>
    </source>
</evidence>
<dbReference type="InterPro" id="IPR051674">
    <property type="entry name" value="Malate_Decarboxylase"/>
</dbReference>
<dbReference type="Pfam" id="PF00390">
    <property type="entry name" value="malic"/>
    <property type="match status" value="1"/>
</dbReference>
<feature type="domain" description="Malic enzyme N-terminal" evidence="7">
    <location>
        <begin position="21"/>
        <end position="154"/>
    </location>
</feature>
<dbReference type="Proteomes" id="UP001595906">
    <property type="component" value="Unassembled WGS sequence"/>
</dbReference>
<dbReference type="SUPFAM" id="SSF51735">
    <property type="entry name" value="NAD(P)-binding Rossmann-fold domains"/>
    <property type="match status" value="1"/>
</dbReference>
<sequence length="781" mass="86020">MTKQNNTKKEQALEYHAQGRPGKIEVIPTKEAKTQRDLSLAYSPGVAWPCLAIKDNPDDVYKYTAKGNLVAVISNGTAVLGLGDIGPEAGKPVMEGKGVLFKIFADIDVFDIEINEKDPEKFVQIVKALEPTFGGINLEDIKSPECFYIERELKERMKIPVMHDDQHGTAIISGAALLNALDIQKKKIGSAKFVINGAGAAAMACVQMYIALGAKYENFIMLDKEGPLHKGRTDLDEVKQKFATEKSDWTLTTAIKNADVFVGLSVGNVVTGEMIKTMAKNPIVFAMANPDPEITYEEAIAARKDLIMATGRSDYPNQVNNVLGFPYIFRGALDVRATKINEAMKLAAVKALAELARTPVPDIVNMAYNQKNLCYGPTYIIPKPVDPRLLSTVAPAVAKAAIESGVAQKPITNWDEYIVELNKRLGLDNQLLRVIASKAKRDPKRLVFAEADNVKILKAASILYEDGVAYPILLGDVNKIKRIADENDIDIHEMQIIDPRVDEQEEKRTAYGELFFAKRQRRGFNAYESFKMMQERNYYGCMMVETGDADAMISGLTRNYAEAIRPALHIIGTEEGVKKIAGMYLLITKKGPIFLADTTVNFNPTAEELADIAQMVAKEVRSFNITPRIAMLSYSNFGSSDGAEAKLVAKATAILKQRNPSLIVDGEMQGSLAFNNDVLKENYPFSELVDQDVNVLIFPNLTAGNLAYHLLKELGGAEAIGPILLGMKKPVHVLQLGSSVRNIVNMALVAVVDAQSKTKLDTEVEVAKTSWWKSLKKKHKM</sequence>
<dbReference type="Pfam" id="PF03949">
    <property type="entry name" value="Malic_M"/>
    <property type="match status" value="1"/>
</dbReference>
<reference evidence="9" key="1">
    <citation type="journal article" date="2019" name="Int. J. Syst. Evol. Microbiol.">
        <title>The Global Catalogue of Microorganisms (GCM) 10K type strain sequencing project: providing services to taxonomists for standard genome sequencing and annotation.</title>
        <authorList>
            <consortium name="The Broad Institute Genomics Platform"/>
            <consortium name="The Broad Institute Genome Sequencing Center for Infectious Disease"/>
            <person name="Wu L."/>
            <person name="Ma J."/>
        </authorList>
    </citation>
    <scope>NUCLEOTIDE SEQUENCE [LARGE SCALE GENOMIC DNA]</scope>
    <source>
        <strain evidence="9">CECT 8010</strain>
    </source>
</reference>
<keyword evidence="5" id="KW-1133">Transmembrane helix</keyword>
<dbReference type="CDD" id="cd05311">
    <property type="entry name" value="NAD_bind_2_malic_enz"/>
    <property type="match status" value="1"/>
</dbReference>
<keyword evidence="5" id="KW-0472">Membrane</keyword>
<dbReference type="InterPro" id="IPR036291">
    <property type="entry name" value="NAD(P)-bd_dom_sf"/>
</dbReference>
<comment type="similarity">
    <text evidence="2">In the C-terminal section; belongs to the phosphate acetyltransferase and butyryltransferase family.</text>
</comment>
<dbReference type="InterPro" id="IPR002505">
    <property type="entry name" value="PTA_PTB"/>
</dbReference>
<dbReference type="InterPro" id="IPR012188">
    <property type="entry name" value="ME_PTA"/>
</dbReference>
<dbReference type="RefSeq" id="WP_379011994.1">
    <property type="nucleotide sequence ID" value="NZ_JBHSDC010000002.1"/>
</dbReference>
<dbReference type="Gene3D" id="3.40.50.10380">
    <property type="entry name" value="Malic enzyme, N-terminal domain"/>
    <property type="match status" value="1"/>
</dbReference>
<dbReference type="PIRSF" id="PIRSF036684">
    <property type="entry name" value="ME_PTA"/>
    <property type="match status" value="1"/>
</dbReference>
<dbReference type="Gene3D" id="3.40.50.10950">
    <property type="match status" value="1"/>
</dbReference>
<dbReference type="SUPFAM" id="SSF53223">
    <property type="entry name" value="Aminoacid dehydrogenase-like, N-terminal domain"/>
    <property type="match status" value="1"/>
</dbReference>
<accession>A0ABV8PUE0</accession>
<name>A0ABV8PUE0_9BACT</name>
<dbReference type="InterPro" id="IPR042112">
    <property type="entry name" value="P_AcTrfase_dom2"/>
</dbReference>
<comment type="caution">
    <text evidence="8">The sequence shown here is derived from an EMBL/GenBank/DDBJ whole genome shotgun (WGS) entry which is preliminary data.</text>
</comment>
<evidence type="ECO:0000256" key="2">
    <source>
        <dbReference type="ARBA" id="ARBA00008756"/>
    </source>
</evidence>
<dbReference type="Gene3D" id="3.40.50.720">
    <property type="entry name" value="NAD(P)-binding Rossmann-like Domain"/>
    <property type="match status" value="1"/>
</dbReference>
<proteinExistence type="inferred from homology"/>
<evidence type="ECO:0000259" key="6">
    <source>
        <dbReference type="SMART" id="SM00919"/>
    </source>
</evidence>
<evidence type="ECO:0000256" key="3">
    <source>
        <dbReference type="ARBA" id="ARBA00023002"/>
    </source>
</evidence>
<feature type="domain" description="Malic enzyme NAD-binding" evidence="6">
    <location>
        <begin position="166"/>
        <end position="402"/>
    </location>
</feature>